<dbReference type="SUPFAM" id="SSF52518">
    <property type="entry name" value="Thiamin diphosphate-binding fold (THDP-binding)"/>
    <property type="match status" value="1"/>
</dbReference>
<dbReference type="STRING" id="1499967.U27_00374"/>
<evidence type="ECO:0000313" key="5">
    <source>
        <dbReference type="EMBL" id="GAK60477.1"/>
    </source>
</evidence>
<dbReference type="AlphaFoldDB" id="A0A081C7C2"/>
<dbReference type="Pfam" id="PF02779">
    <property type="entry name" value="Transket_pyr"/>
    <property type="match status" value="1"/>
</dbReference>
<dbReference type="CDD" id="cd07033">
    <property type="entry name" value="TPP_PYR_DXS_TK_like"/>
    <property type="match status" value="1"/>
</dbReference>
<dbReference type="Gene3D" id="3.40.50.920">
    <property type="match status" value="1"/>
</dbReference>
<name>A0A081C7C2_VECG1</name>
<feature type="domain" description="Transketolase-like pyrimidine-binding" evidence="4">
    <location>
        <begin position="6"/>
        <end position="171"/>
    </location>
</feature>
<dbReference type="SUPFAM" id="SSF52922">
    <property type="entry name" value="TK C-terminal domain-like"/>
    <property type="match status" value="1"/>
</dbReference>
<comment type="similarity">
    <text evidence="2">Belongs to the transketolase family.</text>
</comment>
<keyword evidence="3" id="KW-0786">Thiamine pyrophosphate</keyword>
<dbReference type="eggNOG" id="COG3958">
    <property type="taxonomic scope" value="Bacteria"/>
</dbReference>
<evidence type="ECO:0000256" key="2">
    <source>
        <dbReference type="ARBA" id="ARBA00007131"/>
    </source>
</evidence>
<dbReference type="HOGENOM" id="CLU_009227_1_1_0"/>
<evidence type="ECO:0000313" key="6">
    <source>
        <dbReference type="Proteomes" id="UP000030661"/>
    </source>
</evidence>
<dbReference type="Proteomes" id="UP000030661">
    <property type="component" value="Unassembled WGS sequence"/>
</dbReference>
<protein>
    <submittedName>
        <fullName evidence="5">Transketolase central region</fullName>
    </submittedName>
</protein>
<evidence type="ECO:0000256" key="3">
    <source>
        <dbReference type="ARBA" id="ARBA00023052"/>
    </source>
</evidence>
<dbReference type="InterPro" id="IPR051157">
    <property type="entry name" value="PDH/Transketolase"/>
</dbReference>
<sequence>MTTQQISMRDAFGQALLDLADAFPDMVVLDADVSSSTKTGMFARRYPERFFNVGVAEANMVDIAGGLATCGLRPVASTFALFLALKCADQVRNVLCYNNLPVVLAAGYAGLSDSYDGASHQSLTDLAVMRAMPNMTVVVPADASEVQQALQQALRRQGPTFIRLSRNPGPIFFDKDDELEIGKIRKMRDGADLTIAVCGIPTSFVLEAAKQLAQQGVSVDLLEISTIKPLDVDTLALSASKTGRVLTVEEHNIYGGLGSAVAEALARRCPVKMDFVGVQDCFTESGPYDELMAKYGISAAAIIEKARGLLS</sequence>
<dbReference type="InterPro" id="IPR005475">
    <property type="entry name" value="Transketolase-like_Pyr-bd"/>
</dbReference>
<reference evidence="5" key="1">
    <citation type="journal article" date="2015" name="PeerJ">
        <title>First genomic representation of candidate bacterial phylum KSB3 points to enhanced environmental sensing as a trigger of wastewater bulking.</title>
        <authorList>
            <person name="Sekiguchi Y."/>
            <person name="Ohashi A."/>
            <person name="Parks D.H."/>
            <person name="Yamauchi T."/>
            <person name="Tyson G.W."/>
            <person name="Hugenholtz P."/>
        </authorList>
    </citation>
    <scope>NUCLEOTIDE SEQUENCE [LARGE SCALE GENOMIC DNA]</scope>
</reference>
<dbReference type="Gene3D" id="3.40.50.970">
    <property type="match status" value="1"/>
</dbReference>
<dbReference type="Pfam" id="PF02780">
    <property type="entry name" value="Transketolase_C"/>
    <property type="match status" value="1"/>
</dbReference>
<dbReference type="InterPro" id="IPR033248">
    <property type="entry name" value="Transketolase_C"/>
</dbReference>
<dbReference type="SMART" id="SM00861">
    <property type="entry name" value="Transket_pyr"/>
    <property type="match status" value="1"/>
</dbReference>
<dbReference type="PANTHER" id="PTHR43825:SF1">
    <property type="entry name" value="TRANSKETOLASE-LIKE PYRIMIDINE-BINDING DOMAIN-CONTAINING PROTEIN"/>
    <property type="match status" value="1"/>
</dbReference>
<dbReference type="InterPro" id="IPR029061">
    <property type="entry name" value="THDP-binding"/>
</dbReference>
<dbReference type="PANTHER" id="PTHR43825">
    <property type="entry name" value="PYRUVATE DEHYDROGENASE E1 COMPONENT"/>
    <property type="match status" value="1"/>
</dbReference>
<organism evidence="5">
    <name type="scientific">Vecturithrix granuli</name>
    <dbReference type="NCBI Taxonomy" id="1499967"/>
    <lineage>
        <taxon>Bacteria</taxon>
        <taxon>Candidatus Moduliflexota</taxon>
        <taxon>Candidatus Vecturitrichia</taxon>
        <taxon>Candidatus Vecturitrichales</taxon>
        <taxon>Candidatus Vecturitrichaceae</taxon>
        <taxon>Candidatus Vecturithrix</taxon>
    </lineage>
</organism>
<proteinExistence type="inferred from homology"/>
<comment type="cofactor">
    <cofactor evidence="1">
        <name>thiamine diphosphate</name>
        <dbReference type="ChEBI" id="CHEBI:58937"/>
    </cofactor>
</comment>
<dbReference type="EMBL" id="DF820473">
    <property type="protein sequence ID" value="GAK60477.1"/>
    <property type="molecule type" value="Genomic_DNA"/>
</dbReference>
<evidence type="ECO:0000256" key="1">
    <source>
        <dbReference type="ARBA" id="ARBA00001964"/>
    </source>
</evidence>
<dbReference type="InterPro" id="IPR009014">
    <property type="entry name" value="Transketo_C/PFOR_II"/>
</dbReference>
<keyword evidence="6" id="KW-1185">Reference proteome</keyword>
<accession>A0A081C7C2</accession>
<gene>
    <name evidence="5" type="ORF">U27_00374</name>
</gene>
<evidence type="ECO:0000259" key="4">
    <source>
        <dbReference type="SMART" id="SM00861"/>
    </source>
</evidence>
<dbReference type="FunFam" id="3.40.50.970:FF:000129">
    <property type="entry name" value="Transketolase"/>
    <property type="match status" value="1"/>
</dbReference>